<proteinExistence type="predicted"/>
<keyword evidence="3" id="KW-1185">Reference proteome</keyword>
<evidence type="ECO:0000256" key="1">
    <source>
        <dbReference type="SAM" id="SignalP"/>
    </source>
</evidence>
<organism evidence="2 3">
    <name type="scientific">Pedococcus cremeus</name>
    <dbReference type="NCBI Taxonomy" id="587636"/>
    <lineage>
        <taxon>Bacteria</taxon>
        <taxon>Bacillati</taxon>
        <taxon>Actinomycetota</taxon>
        <taxon>Actinomycetes</taxon>
        <taxon>Micrococcales</taxon>
        <taxon>Intrasporangiaceae</taxon>
        <taxon>Pedococcus</taxon>
    </lineage>
</organism>
<evidence type="ECO:0000313" key="3">
    <source>
        <dbReference type="Proteomes" id="UP000199019"/>
    </source>
</evidence>
<dbReference type="EMBL" id="FOHB01000004">
    <property type="protein sequence ID" value="SES21108.1"/>
    <property type="molecule type" value="Genomic_DNA"/>
</dbReference>
<sequence>MTLRFPQRLTLSAFVTLLLALATVVTAPNAEAAEYRYRSYVTGYSYWDNTPAGSATIAYPRTWYPTKHTRAGGTGTYSDPITVAVGHSISRGVDTPLFKPGTRFYIPNLRRYFIVEDTCGDGPKPQLSACWTGFPKGPTGAQNWLDLWVGGAKASRSVSDSCMSAITKTVTAIIRPRSDYVVVSGDISGSRCARQYGNTAVRR</sequence>
<feature type="signal peptide" evidence="1">
    <location>
        <begin position="1"/>
        <end position="32"/>
    </location>
</feature>
<name>A0A1H9VHR9_9MICO</name>
<protein>
    <recommendedName>
        <fullName evidence="4">Secreted protein</fullName>
    </recommendedName>
</protein>
<dbReference type="STRING" id="587636.SAMN05216199_2345"/>
<dbReference type="Proteomes" id="UP000199019">
    <property type="component" value="Unassembled WGS sequence"/>
</dbReference>
<evidence type="ECO:0008006" key="4">
    <source>
        <dbReference type="Google" id="ProtNLM"/>
    </source>
</evidence>
<gene>
    <name evidence="2" type="ORF">SAMN05216199_2345</name>
</gene>
<evidence type="ECO:0000313" key="2">
    <source>
        <dbReference type="EMBL" id="SES21108.1"/>
    </source>
</evidence>
<accession>A0A1H9VHR9</accession>
<reference evidence="3" key="1">
    <citation type="submission" date="2016-10" db="EMBL/GenBank/DDBJ databases">
        <authorList>
            <person name="Varghese N."/>
            <person name="Submissions S."/>
        </authorList>
    </citation>
    <scope>NUCLEOTIDE SEQUENCE [LARGE SCALE GENOMIC DNA]</scope>
    <source>
        <strain evidence="3">CGMCC 1.6963</strain>
    </source>
</reference>
<keyword evidence="1" id="KW-0732">Signal</keyword>
<dbReference type="RefSeq" id="WP_218144287.1">
    <property type="nucleotide sequence ID" value="NZ_FOHB01000004.1"/>
</dbReference>
<feature type="chain" id="PRO_5011738210" description="Secreted protein" evidence="1">
    <location>
        <begin position="33"/>
        <end position="203"/>
    </location>
</feature>
<dbReference type="AlphaFoldDB" id="A0A1H9VHR9"/>